<dbReference type="EMBL" id="JASUXU010000067">
    <property type="protein sequence ID" value="KAK0311736.1"/>
    <property type="molecule type" value="Genomic_DNA"/>
</dbReference>
<feature type="region of interest" description="Disordered" evidence="1">
    <location>
        <begin position="147"/>
        <end position="203"/>
    </location>
</feature>
<reference evidence="2" key="1">
    <citation type="submission" date="2021-12" db="EMBL/GenBank/DDBJ databases">
        <title>Black yeast isolated from Biological Soil Crust.</title>
        <authorList>
            <person name="Kurbessoian T."/>
        </authorList>
    </citation>
    <scope>NUCLEOTIDE SEQUENCE</scope>
    <source>
        <strain evidence="2">CCFEE 5208</strain>
    </source>
</reference>
<dbReference type="AlphaFoldDB" id="A0AAN6FEN6"/>
<dbReference type="Proteomes" id="UP001175353">
    <property type="component" value="Unassembled WGS sequence"/>
</dbReference>
<dbReference type="Proteomes" id="UP001168146">
    <property type="component" value="Unassembled WGS sequence"/>
</dbReference>
<protein>
    <submittedName>
        <fullName evidence="2">Uncharacterized protein</fullName>
    </submittedName>
</protein>
<organism evidence="2 4">
    <name type="scientific">Friedmanniomyces endolithicus</name>
    <dbReference type="NCBI Taxonomy" id="329885"/>
    <lineage>
        <taxon>Eukaryota</taxon>
        <taxon>Fungi</taxon>
        <taxon>Dikarya</taxon>
        <taxon>Ascomycota</taxon>
        <taxon>Pezizomycotina</taxon>
        <taxon>Dothideomycetes</taxon>
        <taxon>Dothideomycetidae</taxon>
        <taxon>Mycosphaerellales</taxon>
        <taxon>Teratosphaeriaceae</taxon>
        <taxon>Friedmanniomyces</taxon>
    </lineage>
</organism>
<reference evidence="3" key="2">
    <citation type="submission" date="2023-06" db="EMBL/GenBank/DDBJ databases">
        <title>Black Yeasts Isolated from many extreme environments.</title>
        <authorList>
            <person name="Coleine C."/>
            <person name="Stajich J.E."/>
            <person name="Selbmann L."/>
        </authorList>
    </citation>
    <scope>NUCLEOTIDE SEQUENCE</scope>
    <source>
        <strain evidence="3">CCFEE 5200</strain>
    </source>
</reference>
<gene>
    <name evidence="2" type="ORF">LTR82_014108</name>
    <name evidence="3" type="ORF">LTR91_003176</name>
</gene>
<feature type="compositionally biased region" description="Acidic residues" evidence="1">
    <location>
        <begin position="149"/>
        <end position="160"/>
    </location>
</feature>
<evidence type="ECO:0000313" key="2">
    <source>
        <dbReference type="EMBL" id="KAK0311736.1"/>
    </source>
</evidence>
<accession>A0AAN6FEN6</accession>
<sequence>MSATDRAALNAATKRHTERTTRLSTLRTILEEAGWDDRHPYIKAVIKGNSISVIKGNKLKDELQRKLKAATMLECYAAFTISNVQISREDIEAAEKNYSGYIRFSDDNTLLSLETNIDPNDLPALPPYRREIEDAVGAATAAAAAGGVEYEDEVQQDAEQEPNRGTSRVVRKRRTSASPPMATTGHTRATAKKPTPKKAKTAADADADAITNWKRLCNIVSLENTATHGKSITEIAHVRQTAIDVAISIGDYAVCHSHCFIFATHAGIYKGAMQQDQLLKIIKRYAKQDNGYLASDEAAELIKRSYCDEHRYDSYGLAQVKPSPAARLHNLHHELAMRLLEEMFPGMRKIWERNGDIVSDIFGWIFSNEEVVTAIEYEVDMYDYYFRVKSG</sequence>
<evidence type="ECO:0000313" key="5">
    <source>
        <dbReference type="Proteomes" id="UP001175353"/>
    </source>
</evidence>
<evidence type="ECO:0000313" key="4">
    <source>
        <dbReference type="Proteomes" id="UP001168146"/>
    </source>
</evidence>
<feature type="compositionally biased region" description="Basic residues" evidence="1">
    <location>
        <begin position="189"/>
        <end position="200"/>
    </location>
</feature>
<dbReference type="EMBL" id="JAUJLE010000016">
    <property type="protein sequence ID" value="KAK1008108.1"/>
    <property type="molecule type" value="Genomic_DNA"/>
</dbReference>
<keyword evidence="5" id="KW-1185">Reference proteome</keyword>
<proteinExistence type="predicted"/>
<name>A0AAN6FEN6_9PEZI</name>
<evidence type="ECO:0000256" key="1">
    <source>
        <dbReference type="SAM" id="MobiDB-lite"/>
    </source>
</evidence>
<evidence type="ECO:0000313" key="3">
    <source>
        <dbReference type="EMBL" id="KAK1008108.1"/>
    </source>
</evidence>
<comment type="caution">
    <text evidence="2">The sequence shown here is derived from an EMBL/GenBank/DDBJ whole genome shotgun (WGS) entry which is preliminary data.</text>
</comment>